<keyword evidence="5 7" id="KW-1133">Transmembrane helix</keyword>
<keyword evidence="10" id="KW-1185">Reference proteome</keyword>
<dbReference type="InterPro" id="IPR037185">
    <property type="entry name" value="EmrE-like"/>
</dbReference>
<dbReference type="SUPFAM" id="SSF103481">
    <property type="entry name" value="Multidrug resistance efflux transporter EmrE"/>
    <property type="match status" value="2"/>
</dbReference>
<evidence type="ECO:0000313" key="10">
    <source>
        <dbReference type="Proteomes" id="UP000199695"/>
    </source>
</evidence>
<evidence type="ECO:0000259" key="8">
    <source>
        <dbReference type="Pfam" id="PF00892"/>
    </source>
</evidence>
<feature type="domain" description="EamA" evidence="8">
    <location>
        <begin position="8"/>
        <end position="145"/>
    </location>
</feature>
<proteinExistence type="inferred from homology"/>
<dbReference type="Proteomes" id="UP000199695">
    <property type="component" value="Unassembled WGS sequence"/>
</dbReference>
<organism evidence="9 10">
    <name type="scientific">Lihuaxuella thermophila</name>
    <dbReference type="NCBI Taxonomy" id="1173111"/>
    <lineage>
        <taxon>Bacteria</taxon>
        <taxon>Bacillati</taxon>
        <taxon>Bacillota</taxon>
        <taxon>Bacilli</taxon>
        <taxon>Bacillales</taxon>
        <taxon>Thermoactinomycetaceae</taxon>
        <taxon>Lihuaxuella</taxon>
    </lineage>
</organism>
<gene>
    <name evidence="9" type="ORF">SAMN05444955_10969</name>
</gene>
<name>A0A1H8FTQ7_9BACL</name>
<dbReference type="STRING" id="1173111.SAMN05444955_10969"/>
<dbReference type="AlphaFoldDB" id="A0A1H8FTQ7"/>
<dbReference type="Pfam" id="PF00892">
    <property type="entry name" value="EamA"/>
    <property type="match status" value="2"/>
</dbReference>
<keyword evidence="4 7" id="KW-0812">Transmembrane</keyword>
<dbReference type="GO" id="GO:0005886">
    <property type="term" value="C:plasma membrane"/>
    <property type="evidence" value="ECO:0007669"/>
    <property type="project" value="UniProtKB-SubCell"/>
</dbReference>
<evidence type="ECO:0000256" key="5">
    <source>
        <dbReference type="ARBA" id="ARBA00022989"/>
    </source>
</evidence>
<feature type="transmembrane region" description="Helical" evidence="7">
    <location>
        <begin position="75"/>
        <end position="97"/>
    </location>
</feature>
<dbReference type="OrthoDB" id="9804865at2"/>
<feature type="transmembrane region" description="Helical" evidence="7">
    <location>
        <begin position="103"/>
        <end position="124"/>
    </location>
</feature>
<evidence type="ECO:0000313" key="9">
    <source>
        <dbReference type="EMBL" id="SEN35062.1"/>
    </source>
</evidence>
<reference evidence="9 10" key="1">
    <citation type="submission" date="2016-10" db="EMBL/GenBank/DDBJ databases">
        <authorList>
            <person name="de Groot N.N."/>
        </authorList>
    </citation>
    <scope>NUCLEOTIDE SEQUENCE [LARGE SCALE GENOMIC DNA]</scope>
    <source>
        <strain evidence="9 10">DSM 46701</strain>
    </source>
</reference>
<evidence type="ECO:0000256" key="3">
    <source>
        <dbReference type="ARBA" id="ARBA00022475"/>
    </source>
</evidence>
<evidence type="ECO:0000256" key="2">
    <source>
        <dbReference type="ARBA" id="ARBA00007362"/>
    </source>
</evidence>
<keyword evidence="3" id="KW-1003">Cell membrane</keyword>
<evidence type="ECO:0000256" key="4">
    <source>
        <dbReference type="ARBA" id="ARBA00022692"/>
    </source>
</evidence>
<feature type="transmembrane region" description="Helical" evidence="7">
    <location>
        <begin position="33"/>
        <end position="55"/>
    </location>
</feature>
<feature type="domain" description="EamA" evidence="8">
    <location>
        <begin position="154"/>
        <end position="292"/>
    </location>
</feature>
<evidence type="ECO:0000256" key="1">
    <source>
        <dbReference type="ARBA" id="ARBA00004651"/>
    </source>
</evidence>
<dbReference type="RefSeq" id="WP_089969236.1">
    <property type="nucleotide sequence ID" value="NZ_FOCQ01000009.1"/>
</dbReference>
<dbReference type="PANTHER" id="PTHR42920:SF5">
    <property type="entry name" value="EAMA DOMAIN-CONTAINING PROTEIN"/>
    <property type="match status" value="1"/>
</dbReference>
<protein>
    <submittedName>
        <fullName evidence="9">Threonine/homoserine efflux transporter RhtA</fullName>
    </submittedName>
</protein>
<accession>A0A1H8FTQ7</accession>
<feature type="transmembrane region" description="Helical" evidence="7">
    <location>
        <begin position="216"/>
        <end position="239"/>
    </location>
</feature>
<sequence length="313" mass="34449">MFESRKWLADIILIGIAFVWGTTFVMVQEAISTLLPFSFLTIRFGLAALFLCLFFRLSMRQKGPLSAEARRQNRIGGFVLGLFLFLGYAFQTFSLLYTTSGKSGFLTGVSVALVPVLSFLILGIRVRFVSVLGVLLAVSGLYLLAFADFSVINRGDVLAFFCAIFFGLQIVFTAKFSGTRSVFHLVTIQMVTVTILSLCSAILFEPWHLMLKPDTYLNPAVASALLVTSLFATALAFIGQTHVQKFTTPNRVALIFSMEPVFAALADYWWQGVALGGRALAGAFLILCGMILAEVHFPTLSIFRKKVKEKSGQ</sequence>
<feature type="transmembrane region" description="Helical" evidence="7">
    <location>
        <begin position="251"/>
        <end position="270"/>
    </location>
</feature>
<feature type="transmembrane region" description="Helical" evidence="7">
    <location>
        <begin position="131"/>
        <end position="152"/>
    </location>
</feature>
<keyword evidence="6 7" id="KW-0472">Membrane</keyword>
<evidence type="ECO:0000256" key="6">
    <source>
        <dbReference type="ARBA" id="ARBA00023136"/>
    </source>
</evidence>
<feature type="transmembrane region" description="Helical" evidence="7">
    <location>
        <begin position="282"/>
        <end position="303"/>
    </location>
</feature>
<dbReference type="InterPro" id="IPR051258">
    <property type="entry name" value="Diverse_Substrate_Transporter"/>
</dbReference>
<feature type="transmembrane region" description="Helical" evidence="7">
    <location>
        <begin position="7"/>
        <end position="27"/>
    </location>
</feature>
<dbReference type="EMBL" id="FOCQ01000009">
    <property type="protein sequence ID" value="SEN35062.1"/>
    <property type="molecule type" value="Genomic_DNA"/>
</dbReference>
<comment type="similarity">
    <text evidence="2">Belongs to the EamA transporter family.</text>
</comment>
<evidence type="ECO:0000256" key="7">
    <source>
        <dbReference type="SAM" id="Phobius"/>
    </source>
</evidence>
<dbReference type="InterPro" id="IPR000620">
    <property type="entry name" value="EamA_dom"/>
</dbReference>
<feature type="transmembrane region" description="Helical" evidence="7">
    <location>
        <begin position="183"/>
        <end position="204"/>
    </location>
</feature>
<comment type="subcellular location">
    <subcellularLocation>
        <location evidence="1">Cell membrane</location>
        <topology evidence="1">Multi-pass membrane protein</topology>
    </subcellularLocation>
</comment>
<dbReference type="PANTHER" id="PTHR42920">
    <property type="entry name" value="OS03G0707200 PROTEIN-RELATED"/>
    <property type="match status" value="1"/>
</dbReference>
<feature type="transmembrane region" description="Helical" evidence="7">
    <location>
        <begin position="158"/>
        <end position="176"/>
    </location>
</feature>